<dbReference type="Proteomes" id="UP000440367">
    <property type="component" value="Unassembled WGS sequence"/>
</dbReference>
<evidence type="ECO:0000313" key="17">
    <source>
        <dbReference type="Proteomes" id="UP000460718"/>
    </source>
</evidence>
<gene>
    <name evidence="9" type="ORF">PF001_g29703</name>
    <name evidence="8" type="ORF">PF002_g30351</name>
    <name evidence="7" type="ORF">PF004_g29109</name>
    <name evidence="6" type="ORF">PF005_g29999</name>
    <name evidence="5" type="ORF">PF006_g29739</name>
    <name evidence="4" type="ORF">PF007_g29777</name>
    <name evidence="10" type="ORF">PF008_g28947</name>
    <name evidence="1" type="ORF">PF009_g30339</name>
    <name evidence="3" type="ORF">PF010_g29662</name>
    <name evidence="2" type="ORF">PF011_g29161</name>
</gene>
<dbReference type="EMBL" id="QXGF01004750">
    <property type="protein sequence ID" value="KAE8919352.1"/>
    <property type="molecule type" value="Genomic_DNA"/>
</dbReference>
<keyword evidence="12" id="KW-1185">Reference proteome</keyword>
<evidence type="ECO:0000313" key="18">
    <source>
        <dbReference type="Proteomes" id="UP000476176"/>
    </source>
</evidence>
<dbReference type="AlphaFoldDB" id="A0A6A4BBJ6"/>
<dbReference type="Proteomes" id="UP000441208">
    <property type="component" value="Unassembled WGS sequence"/>
</dbReference>
<evidence type="ECO:0000313" key="10">
    <source>
        <dbReference type="EMBL" id="KAE9277033.1"/>
    </source>
</evidence>
<evidence type="ECO:0000313" key="20">
    <source>
        <dbReference type="Proteomes" id="UP000488956"/>
    </source>
</evidence>
<evidence type="ECO:0000313" key="5">
    <source>
        <dbReference type="EMBL" id="KAE9068711.1"/>
    </source>
</evidence>
<dbReference type="EMBL" id="QXGD01004652">
    <property type="protein sequence ID" value="KAE9169473.1"/>
    <property type="molecule type" value="Genomic_DNA"/>
</dbReference>
<evidence type="ECO:0000313" key="15">
    <source>
        <dbReference type="Proteomes" id="UP000440732"/>
    </source>
</evidence>
<sequence>MVQCQTLSTRAAMSLRDVAVVLRIGIRARKHAKSVKFRANIAIVMNTAGLICRANTKD</sequence>
<evidence type="ECO:0000313" key="11">
    <source>
        <dbReference type="Proteomes" id="UP000429523"/>
    </source>
</evidence>
<dbReference type="Proteomes" id="UP000486351">
    <property type="component" value="Unassembled WGS sequence"/>
</dbReference>
<accession>A0A6A4BBJ6</accession>
<dbReference type="Proteomes" id="UP000429523">
    <property type="component" value="Unassembled WGS sequence"/>
</dbReference>
<evidence type="ECO:0000313" key="19">
    <source>
        <dbReference type="Proteomes" id="UP000486351"/>
    </source>
</evidence>
<evidence type="ECO:0000313" key="7">
    <source>
        <dbReference type="EMBL" id="KAE9166575.1"/>
    </source>
</evidence>
<dbReference type="Proteomes" id="UP000476176">
    <property type="component" value="Unassembled WGS sequence"/>
</dbReference>
<dbReference type="Proteomes" id="UP000440732">
    <property type="component" value="Unassembled WGS sequence"/>
</dbReference>
<dbReference type="EMBL" id="QXFX01005074">
    <property type="protein sequence ID" value="KAE9061833.1"/>
    <property type="molecule type" value="Genomic_DNA"/>
</dbReference>
<dbReference type="EMBL" id="QXGC01005088">
    <property type="protein sequence ID" value="KAE9166575.1"/>
    <property type="molecule type" value="Genomic_DNA"/>
</dbReference>
<dbReference type="Proteomes" id="UP000488956">
    <property type="component" value="Unassembled WGS sequence"/>
</dbReference>
<evidence type="ECO:0000313" key="9">
    <source>
        <dbReference type="EMBL" id="KAE9268311.1"/>
    </source>
</evidence>
<dbReference type="EMBL" id="QXGA01005148">
    <property type="protein sequence ID" value="KAE9068711.1"/>
    <property type="molecule type" value="Genomic_DNA"/>
</dbReference>
<evidence type="ECO:0000313" key="4">
    <source>
        <dbReference type="EMBL" id="KAE9062809.1"/>
    </source>
</evidence>
<dbReference type="EMBL" id="QXFW01005119">
    <property type="protein sequence ID" value="KAE8963088.1"/>
    <property type="molecule type" value="Genomic_DNA"/>
</dbReference>
<comment type="caution">
    <text evidence="9">The sequence shown here is derived from an EMBL/GenBank/DDBJ whole genome shotgun (WGS) entry which is preliminary data.</text>
</comment>
<evidence type="ECO:0000313" key="16">
    <source>
        <dbReference type="Proteomes" id="UP000441208"/>
    </source>
</evidence>
<evidence type="ECO:0000313" key="2">
    <source>
        <dbReference type="EMBL" id="KAE8963088.1"/>
    </source>
</evidence>
<evidence type="ECO:0000313" key="6">
    <source>
        <dbReference type="EMBL" id="KAE9164519.1"/>
    </source>
</evidence>
<evidence type="ECO:0000313" key="14">
    <source>
        <dbReference type="Proteomes" id="UP000440367"/>
    </source>
</evidence>
<dbReference type="Proteomes" id="UP000433483">
    <property type="component" value="Unassembled WGS sequence"/>
</dbReference>
<name>A0A6A4BBJ6_9STRA</name>
<dbReference type="Proteomes" id="UP000437068">
    <property type="component" value="Unassembled WGS sequence"/>
</dbReference>
<evidence type="ECO:0000313" key="8">
    <source>
        <dbReference type="EMBL" id="KAE9169473.1"/>
    </source>
</evidence>
<dbReference type="EMBL" id="QXFY01004508">
    <property type="protein sequence ID" value="KAE9277033.1"/>
    <property type="molecule type" value="Genomic_DNA"/>
</dbReference>
<evidence type="ECO:0000313" key="3">
    <source>
        <dbReference type="EMBL" id="KAE9061833.1"/>
    </source>
</evidence>
<proteinExistence type="predicted"/>
<dbReference type="Proteomes" id="UP000460718">
    <property type="component" value="Unassembled WGS sequence"/>
</dbReference>
<evidence type="ECO:0000313" key="12">
    <source>
        <dbReference type="Proteomes" id="UP000433483"/>
    </source>
</evidence>
<evidence type="ECO:0000313" key="13">
    <source>
        <dbReference type="Proteomes" id="UP000437068"/>
    </source>
</evidence>
<protein>
    <submittedName>
        <fullName evidence="9">Uncharacterized protein</fullName>
    </submittedName>
</protein>
<dbReference type="EMBL" id="QXFZ01004832">
    <property type="protein sequence ID" value="KAE9062809.1"/>
    <property type="molecule type" value="Genomic_DNA"/>
</dbReference>
<organism evidence="9 13">
    <name type="scientific">Phytophthora fragariae</name>
    <dbReference type="NCBI Taxonomy" id="53985"/>
    <lineage>
        <taxon>Eukaryota</taxon>
        <taxon>Sar</taxon>
        <taxon>Stramenopiles</taxon>
        <taxon>Oomycota</taxon>
        <taxon>Peronosporomycetes</taxon>
        <taxon>Peronosporales</taxon>
        <taxon>Peronosporaceae</taxon>
        <taxon>Phytophthora</taxon>
    </lineage>
</organism>
<dbReference type="EMBL" id="QXGB01004942">
    <property type="protein sequence ID" value="KAE9164519.1"/>
    <property type="molecule type" value="Genomic_DNA"/>
</dbReference>
<evidence type="ECO:0000313" key="1">
    <source>
        <dbReference type="EMBL" id="KAE8919352.1"/>
    </source>
</evidence>
<reference evidence="11 12" key="1">
    <citation type="submission" date="2018-08" db="EMBL/GenBank/DDBJ databases">
        <title>Genomic investigation of the strawberry pathogen Phytophthora fragariae indicates pathogenicity is determined by transcriptional variation in three key races.</title>
        <authorList>
            <person name="Adams T.M."/>
            <person name="Armitage A.D."/>
            <person name="Sobczyk M.K."/>
            <person name="Bates H.J."/>
            <person name="Dunwell J.M."/>
            <person name="Nellist C.F."/>
            <person name="Harrison R.J."/>
        </authorList>
    </citation>
    <scope>NUCLEOTIDE SEQUENCE [LARGE SCALE GENOMIC DNA]</scope>
    <source>
        <strain evidence="9 13">A4</strain>
        <strain evidence="8 14">BC-1</strain>
        <strain evidence="7 18">BC-23</strain>
        <strain evidence="6 12">NOV-27</strain>
        <strain evidence="5 15">NOV-5</strain>
        <strain evidence="4 16">NOV-71</strain>
        <strain evidence="10 19">NOV-77</strain>
        <strain evidence="1 11">NOV-9</strain>
        <strain evidence="3 20">ONT-3</strain>
        <strain evidence="2 17">SCRP245</strain>
    </source>
</reference>
<dbReference type="EMBL" id="QXGE01005162">
    <property type="protein sequence ID" value="KAE9268311.1"/>
    <property type="molecule type" value="Genomic_DNA"/>
</dbReference>